<evidence type="ECO:0000313" key="2">
    <source>
        <dbReference type="EMBL" id="JAD44119.1"/>
    </source>
</evidence>
<feature type="region of interest" description="Disordered" evidence="1">
    <location>
        <begin position="31"/>
        <end position="56"/>
    </location>
</feature>
<organism evidence="2">
    <name type="scientific">Arundo donax</name>
    <name type="common">Giant reed</name>
    <name type="synonym">Donax arundinaceus</name>
    <dbReference type="NCBI Taxonomy" id="35708"/>
    <lineage>
        <taxon>Eukaryota</taxon>
        <taxon>Viridiplantae</taxon>
        <taxon>Streptophyta</taxon>
        <taxon>Embryophyta</taxon>
        <taxon>Tracheophyta</taxon>
        <taxon>Spermatophyta</taxon>
        <taxon>Magnoliopsida</taxon>
        <taxon>Liliopsida</taxon>
        <taxon>Poales</taxon>
        <taxon>Poaceae</taxon>
        <taxon>PACMAD clade</taxon>
        <taxon>Arundinoideae</taxon>
        <taxon>Arundineae</taxon>
        <taxon>Arundo</taxon>
    </lineage>
</organism>
<reference evidence="2" key="1">
    <citation type="submission" date="2014-09" db="EMBL/GenBank/DDBJ databases">
        <authorList>
            <person name="Magalhaes I.L.F."/>
            <person name="Oliveira U."/>
            <person name="Santos F.R."/>
            <person name="Vidigal T.H.D.A."/>
            <person name="Brescovit A.D."/>
            <person name="Santos A.J."/>
        </authorList>
    </citation>
    <scope>NUCLEOTIDE SEQUENCE</scope>
    <source>
        <tissue evidence="2">Shoot tissue taken approximately 20 cm above the soil surface</tissue>
    </source>
</reference>
<dbReference type="EMBL" id="GBRH01253776">
    <property type="protein sequence ID" value="JAD44119.1"/>
    <property type="molecule type" value="Transcribed_RNA"/>
</dbReference>
<evidence type="ECO:0000256" key="1">
    <source>
        <dbReference type="SAM" id="MobiDB-lite"/>
    </source>
</evidence>
<dbReference type="AlphaFoldDB" id="A0A0A8ZXP3"/>
<proteinExistence type="predicted"/>
<name>A0A0A8ZXP3_ARUDO</name>
<reference evidence="2" key="2">
    <citation type="journal article" date="2015" name="Data Brief">
        <title>Shoot transcriptome of the giant reed, Arundo donax.</title>
        <authorList>
            <person name="Barrero R.A."/>
            <person name="Guerrero F.D."/>
            <person name="Moolhuijzen P."/>
            <person name="Goolsby J.A."/>
            <person name="Tidwell J."/>
            <person name="Bellgard S.E."/>
            <person name="Bellgard M.I."/>
        </authorList>
    </citation>
    <scope>NUCLEOTIDE SEQUENCE</scope>
    <source>
        <tissue evidence="2">Shoot tissue taken approximately 20 cm above the soil surface</tissue>
    </source>
</reference>
<feature type="compositionally biased region" description="Gly residues" evidence="1">
    <location>
        <begin position="46"/>
        <end position="56"/>
    </location>
</feature>
<sequence>MAVPLDSIRSFLELAARLRLLRLAASSIWPVRPHRHNRPRPPQRRLGGGGGRRPTG</sequence>
<protein>
    <submittedName>
        <fullName evidence="2">Uncharacterized protein</fullName>
    </submittedName>
</protein>
<feature type="compositionally biased region" description="Basic residues" evidence="1">
    <location>
        <begin position="32"/>
        <end position="43"/>
    </location>
</feature>
<accession>A0A0A8ZXP3</accession>